<name>A0A9D2U8T4_9BURK</name>
<evidence type="ECO:0000313" key="2">
    <source>
        <dbReference type="Proteomes" id="UP000823889"/>
    </source>
</evidence>
<reference evidence="1" key="2">
    <citation type="submission" date="2021-04" db="EMBL/GenBank/DDBJ databases">
        <authorList>
            <person name="Gilroy R."/>
        </authorList>
    </citation>
    <scope>NUCLEOTIDE SEQUENCE</scope>
    <source>
        <strain evidence="1">9264</strain>
    </source>
</reference>
<dbReference type="Proteomes" id="UP000823889">
    <property type="component" value="Unassembled WGS sequence"/>
</dbReference>
<gene>
    <name evidence="1" type="ORF">H9906_08640</name>
</gene>
<proteinExistence type="predicted"/>
<accession>A0A9D2U8T4</accession>
<dbReference type="AlphaFoldDB" id="A0A9D2U8T4"/>
<dbReference type="EMBL" id="DWUQ01000181">
    <property type="protein sequence ID" value="HJD45075.1"/>
    <property type="molecule type" value="Genomic_DNA"/>
</dbReference>
<comment type="caution">
    <text evidence="1">The sequence shown here is derived from an EMBL/GenBank/DDBJ whole genome shotgun (WGS) entry which is preliminary data.</text>
</comment>
<dbReference type="InterPro" id="IPR021853">
    <property type="entry name" value="DUF3460"/>
</dbReference>
<reference evidence="1" key="1">
    <citation type="journal article" date="2021" name="PeerJ">
        <title>Extensive microbial diversity within the chicken gut microbiome revealed by metagenomics and culture.</title>
        <authorList>
            <person name="Gilroy R."/>
            <person name="Ravi A."/>
            <person name="Getino M."/>
            <person name="Pursley I."/>
            <person name="Horton D.L."/>
            <person name="Alikhan N.F."/>
            <person name="Baker D."/>
            <person name="Gharbi K."/>
            <person name="Hall N."/>
            <person name="Watson M."/>
            <person name="Adriaenssens E.M."/>
            <person name="Foster-Nyarko E."/>
            <person name="Jarju S."/>
            <person name="Secka A."/>
            <person name="Antonio M."/>
            <person name="Oren A."/>
            <person name="Chaudhuri R.R."/>
            <person name="La Ragione R."/>
            <person name="Hildebrand F."/>
            <person name="Pallen M.J."/>
        </authorList>
    </citation>
    <scope>NUCLEOTIDE SEQUENCE</scope>
    <source>
        <strain evidence="1">9264</strain>
    </source>
</reference>
<dbReference type="Pfam" id="PF11943">
    <property type="entry name" value="DUF3460"/>
    <property type="match status" value="1"/>
</dbReference>
<sequence length="62" mass="7350">MAKTYKSEITEFIQEFKQAHPDTDSKQREGRARLWDKPIDAEIQEGYRAAKLPQPPYVYYSE</sequence>
<organism evidence="1 2">
    <name type="scientific">Candidatus Paenalcaligenes intestinipullorum</name>
    <dbReference type="NCBI Taxonomy" id="2838718"/>
    <lineage>
        <taxon>Bacteria</taxon>
        <taxon>Pseudomonadati</taxon>
        <taxon>Pseudomonadota</taxon>
        <taxon>Betaproteobacteria</taxon>
        <taxon>Burkholderiales</taxon>
        <taxon>Alcaligenaceae</taxon>
        <taxon>Paenalcaligenes</taxon>
    </lineage>
</organism>
<protein>
    <submittedName>
        <fullName evidence="1">DUF3460 family protein</fullName>
    </submittedName>
</protein>
<evidence type="ECO:0000313" key="1">
    <source>
        <dbReference type="EMBL" id="HJD45075.1"/>
    </source>
</evidence>